<organism evidence="4 5">
    <name type="scientific">Mycobacterium tuberculosis</name>
    <dbReference type="NCBI Taxonomy" id="1773"/>
    <lineage>
        <taxon>Bacteria</taxon>
        <taxon>Bacillati</taxon>
        <taxon>Actinomycetota</taxon>
        <taxon>Actinomycetes</taxon>
        <taxon>Mycobacteriales</taxon>
        <taxon>Mycobacteriaceae</taxon>
        <taxon>Mycobacterium</taxon>
        <taxon>Mycobacterium tuberculosis complex</taxon>
    </lineage>
</organism>
<evidence type="ECO:0000313" key="7">
    <source>
        <dbReference type="Proteomes" id="UP000044938"/>
    </source>
</evidence>
<evidence type="ECO:0000313" key="5">
    <source>
        <dbReference type="Proteomes" id="UP000039021"/>
    </source>
</evidence>
<dbReference type="Proteomes" id="UP000044938">
    <property type="component" value="Unassembled WGS sequence"/>
</dbReference>
<gene>
    <name evidence="2" type="ORF">ERS007661_04531</name>
    <name evidence="3" type="ORF">ERS007720_04334</name>
    <name evidence="4" type="ORF">ERS007739_05614</name>
</gene>
<name>A0A654ZI46_MYCTX</name>
<dbReference type="Proteomes" id="UP000039217">
    <property type="component" value="Unassembled WGS sequence"/>
</dbReference>
<reference evidence="4" key="2">
    <citation type="submission" date="2015-03" db="EMBL/GenBank/DDBJ databases">
        <authorList>
            <consortium name="Pathogen Informatics"/>
            <person name="Murphy D."/>
        </authorList>
    </citation>
    <scope>NUCLEOTIDE SEQUENCE</scope>
    <source>
        <strain evidence="4">N09902308</strain>
    </source>
</reference>
<dbReference type="Proteomes" id="UP000039021">
    <property type="component" value="Unassembled WGS sequence"/>
</dbReference>
<dbReference type="EMBL" id="CSBK01004858">
    <property type="protein sequence ID" value="CPC22195.1"/>
    <property type="molecule type" value="Genomic_DNA"/>
</dbReference>
<evidence type="ECO:0000313" key="4">
    <source>
        <dbReference type="EMBL" id="CPC22195.1"/>
    </source>
</evidence>
<evidence type="ECO:0000256" key="1">
    <source>
        <dbReference type="SAM" id="MobiDB-lite"/>
    </source>
</evidence>
<dbReference type="AlphaFoldDB" id="A0A654ZI46"/>
<accession>A0A654ZI46</accession>
<dbReference type="EMBL" id="CSAJ01000892">
    <property type="protein sequence ID" value="COX34336.1"/>
    <property type="molecule type" value="Genomic_DNA"/>
</dbReference>
<reference evidence="5 6" key="1">
    <citation type="submission" date="2015-03" db="EMBL/GenBank/DDBJ databases">
        <authorList>
            <consortium name="Pathogen Informatics"/>
        </authorList>
    </citation>
    <scope>NUCLEOTIDE SEQUENCE [LARGE SCALE GENOMIC DNA]</scope>
    <source>
        <strain evidence="2 6">D00501624</strain>
        <strain evidence="3 7">M09401471</strain>
        <strain evidence="5">N09902308</strain>
    </source>
</reference>
<evidence type="ECO:0000313" key="3">
    <source>
        <dbReference type="EMBL" id="COX34336.1"/>
    </source>
</evidence>
<evidence type="ECO:0000313" key="2">
    <source>
        <dbReference type="EMBL" id="CNX22322.1"/>
    </source>
</evidence>
<evidence type="ECO:0000313" key="6">
    <source>
        <dbReference type="Proteomes" id="UP000039217"/>
    </source>
</evidence>
<protein>
    <submittedName>
        <fullName evidence="4">Uncharacterized protein</fullName>
    </submittedName>
</protein>
<feature type="region of interest" description="Disordered" evidence="1">
    <location>
        <begin position="1"/>
        <end position="35"/>
    </location>
</feature>
<proteinExistence type="predicted"/>
<sequence>MIADQHRLADLKVRPQPTGGVGEHHNLRPCRTGRPNRMHDVAQVVSLVGVDATGQHQHPVRTDGHGQ</sequence>
<feature type="compositionally biased region" description="Basic and acidic residues" evidence="1">
    <location>
        <begin position="1"/>
        <end position="13"/>
    </location>
</feature>
<dbReference type="EMBL" id="CQQC01002829">
    <property type="protein sequence ID" value="CNX22322.1"/>
    <property type="molecule type" value="Genomic_DNA"/>
</dbReference>